<dbReference type="InterPro" id="IPR044770">
    <property type="entry name" value="MFS_spinster-like"/>
</dbReference>
<keyword evidence="9" id="KW-1185">Reference proteome</keyword>
<feature type="transmembrane region" description="Helical" evidence="6">
    <location>
        <begin position="73"/>
        <end position="90"/>
    </location>
</feature>
<dbReference type="eggNOG" id="COG2271">
    <property type="taxonomic scope" value="Bacteria"/>
</dbReference>
<evidence type="ECO:0000256" key="2">
    <source>
        <dbReference type="ARBA" id="ARBA00022448"/>
    </source>
</evidence>
<dbReference type="Gene3D" id="1.20.1250.20">
    <property type="entry name" value="MFS general substrate transporter like domains"/>
    <property type="match status" value="1"/>
</dbReference>
<keyword evidence="5 6" id="KW-0472">Membrane</keyword>
<feature type="transmembrane region" description="Helical" evidence="6">
    <location>
        <begin position="250"/>
        <end position="274"/>
    </location>
</feature>
<dbReference type="EMBL" id="ATHL01000082">
    <property type="protein sequence ID" value="EQB14324.1"/>
    <property type="molecule type" value="Genomic_DNA"/>
</dbReference>
<dbReference type="AlphaFoldDB" id="T0IXF7"/>
<feature type="domain" description="Major facilitator superfamily (MFS) profile" evidence="7">
    <location>
        <begin position="35"/>
        <end position="441"/>
    </location>
</feature>
<name>T0IXF7_9SPHN</name>
<accession>T0IXF7</accession>
<feature type="transmembrane region" description="Helical" evidence="6">
    <location>
        <begin position="160"/>
        <end position="184"/>
    </location>
</feature>
<feature type="transmembrane region" description="Helical" evidence="6">
    <location>
        <begin position="190"/>
        <end position="210"/>
    </location>
</feature>
<evidence type="ECO:0000256" key="6">
    <source>
        <dbReference type="SAM" id="Phobius"/>
    </source>
</evidence>
<feature type="transmembrane region" description="Helical" evidence="6">
    <location>
        <begin position="102"/>
        <end position="121"/>
    </location>
</feature>
<dbReference type="Pfam" id="PF07690">
    <property type="entry name" value="MFS_1"/>
    <property type="match status" value="1"/>
</dbReference>
<feature type="transmembrane region" description="Helical" evidence="6">
    <location>
        <begin position="344"/>
        <end position="361"/>
    </location>
</feature>
<dbReference type="GO" id="GO:0016020">
    <property type="term" value="C:membrane"/>
    <property type="evidence" value="ECO:0007669"/>
    <property type="project" value="UniProtKB-SubCell"/>
</dbReference>
<feature type="transmembrane region" description="Helical" evidence="6">
    <location>
        <begin position="33"/>
        <end position="53"/>
    </location>
</feature>
<comment type="subcellular location">
    <subcellularLocation>
        <location evidence="1">Membrane</location>
        <topology evidence="1">Multi-pass membrane protein</topology>
    </subcellularLocation>
</comment>
<organism evidence="8 9">
    <name type="scientific">Novosphingobium lindaniclasticum LE124</name>
    <dbReference type="NCBI Taxonomy" id="1096930"/>
    <lineage>
        <taxon>Bacteria</taxon>
        <taxon>Pseudomonadati</taxon>
        <taxon>Pseudomonadota</taxon>
        <taxon>Alphaproteobacteria</taxon>
        <taxon>Sphingomonadales</taxon>
        <taxon>Sphingomonadaceae</taxon>
        <taxon>Novosphingobium</taxon>
    </lineage>
</organism>
<evidence type="ECO:0000256" key="3">
    <source>
        <dbReference type="ARBA" id="ARBA00022692"/>
    </source>
</evidence>
<feature type="transmembrane region" description="Helical" evidence="6">
    <location>
        <begin position="127"/>
        <end position="148"/>
    </location>
</feature>
<dbReference type="PROSITE" id="PS50850">
    <property type="entry name" value="MFS"/>
    <property type="match status" value="1"/>
</dbReference>
<dbReference type="PATRIC" id="fig|1096930.3.peg.2609"/>
<keyword evidence="4 6" id="KW-1133">Transmembrane helix</keyword>
<dbReference type="Proteomes" id="UP000015527">
    <property type="component" value="Unassembled WGS sequence"/>
</dbReference>
<dbReference type="PANTHER" id="PTHR23505:SF79">
    <property type="entry name" value="PROTEIN SPINSTER"/>
    <property type="match status" value="1"/>
</dbReference>
<evidence type="ECO:0000256" key="4">
    <source>
        <dbReference type="ARBA" id="ARBA00022989"/>
    </source>
</evidence>
<reference evidence="8 9" key="1">
    <citation type="journal article" date="2013" name="Genome Announc.">
        <title>Genome Sequence of Novosphingobium lindaniclasticum LE124T, Isolated from a Hexachlorocyclohexane Dumpsite.</title>
        <authorList>
            <person name="Saxena A."/>
            <person name="Nayyar N."/>
            <person name="Sangwan N."/>
            <person name="Kumari R."/>
            <person name="Khurana J.P."/>
            <person name="Lal R."/>
        </authorList>
    </citation>
    <scope>NUCLEOTIDE SEQUENCE [LARGE SCALE GENOMIC DNA]</scope>
    <source>
        <strain evidence="8 9">LE124</strain>
    </source>
</reference>
<dbReference type="GO" id="GO:0022857">
    <property type="term" value="F:transmembrane transporter activity"/>
    <property type="evidence" value="ECO:0007669"/>
    <property type="project" value="InterPro"/>
</dbReference>
<feature type="transmembrane region" description="Helical" evidence="6">
    <location>
        <begin position="373"/>
        <end position="395"/>
    </location>
</feature>
<dbReference type="SUPFAM" id="SSF103473">
    <property type="entry name" value="MFS general substrate transporter"/>
    <property type="match status" value="1"/>
</dbReference>
<sequence>MHRDHRKGGQMLDADITAPPVTPARAGLGKASYLALALLTLIYLCSSIDRMIISTIAEPLKRDFGLSDTQLGVLTGLFFSMSFAVCGIPLGMLADRVNRPRLLAALLVIWSALTFASSAAQSYFMLALARIGVGGSEAGASPTSMSIISDLFPPERRGVALSFFYMSTPIGTAIGLGLGGYLAAEFGWRTVFMVAGIPGLILAVLLLLFVKDPGRGNFESVGPVSAAVTADKPSLMAALRVLRDIPAIPLVMLAGMSLVVGQAGSHAFITPFLMRVHGITIAEAGIAGGMAQLVPGVLGVLAGGFLADRMARRGGGAGLFMIGVVMLVTAPTSIAAFLMPDWHVAMALLAFSNFMLALYYGTHFSMLLSLTPAWVRGTITGIHTVALTLMGYGAGPVITGAASDFYDRAGIANPLRWAEVTVCTMFLLAALFYFAAGLRVRHSHRSALR</sequence>
<keyword evidence="3 6" id="KW-0812">Transmembrane</keyword>
<keyword evidence="2" id="KW-0813">Transport</keyword>
<evidence type="ECO:0000256" key="1">
    <source>
        <dbReference type="ARBA" id="ARBA00004141"/>
    </source>
</evidence>
<dbReference type="PANTHER" id="PTHR23505">
    <property type="entry name" value="SPINSTER"/>
    <property type="match status" value="1"/>
</dbReference>
<dbReference type="InterPro" id="IPR011701">
    <property type="entry name" value="MFS"/>
</dbReference>
<feature type="transmembrane region" description="Helical" evidence="6">
    <location>
        <begin position="415"/>
        <end position="436"/>
    </location>
</feature>
<feature type="transmembrane region" description="Helical" evidence="6">
    <location>
        <begin position="319"/>
        <end position="338"/>
    </location>
</feature>
<evidence type="ECO:0000313" key="9">
    <source>
        <dbReference type="Proteomes" id="UP000015527"/>
    </source>
</evidence>
<evidence type="ECO:0000259" key="7">
    <source>
        <dbReference type="PROSITE" id="PS50850"/>
    </source>
</evidence>
<dbReference type="CDD" id="cd17328">
    <property type="entry name" value="MFS_spinster_like"/>
    <property type="match status" value="1"/>
</dbReference>
<feature type="transmembrane region" description="Helical" evidence="6">
    <location>
        <begin position="286"/>
        <end position="307"/>
    </location>
</feature>
<proteinExistence type="predicted"/>
<protein>
    <recommendedName>
        <fullName evidence="7">Major facilitator superfamily (MFS) profile domain-containing protein</fullName>
    </recommendedName>
</protein>
<evidence type="ECO:0000313" key="8">
    <source>
        <dbReference type="EMBL" id="EQB14324.1"/>
    </source>
</evidence>
<gene>
    <name evidence="8" type="ORF">L284_13085</name>
</gene>
<dbReference type="InterPro" id="IPR020846">
    <property type="entry name" value="MFS_dom"/>
</dbReference>
<evidence type="ECO:0000256" key="5">
    <source>
        <dbReference type="ARBA" id="ARBA00023136"/>
    </source>
</evidence>
<dbReference type="InterPro" id="IPR036259">
    <property type="entry name" value="MFS_trans_sf"/>
</dbReference>
<comment type="caution">
    <text evidence="8">The sequence shown here is derived from an EMBL/GenBank/DDBJ whole genome shotgun (WGS) entry which is preliminary data.</text>
</comment>